<keyword evidence="2" id="KW-0472">Membrane</keyword>
<feature type="domain" description="Protein kinase" evidence="3">
    <location>
        <begin position="48"/>
        <end position="316"/>
    </location>
</feature>
<accession>A0A9X8ULM2</accession>
<dbReference type="GO" id="GO:0004672">
    <property type="term" value="F:protein kinase activity"/>
    <property type="evidence" value="ECO:0007669"/>
    <property type="project" value="InterPro"/>
</dbReference>
<gene>
    <name evidence="5" type="ORF">EDD78_102267</name>
</gene>
<feature type="domain" description="PASTA" evidence="4">
    <location>
        <begin position="441"/>
        <end position="508"/>
    </location>
</feature>
<dbReference type="SMART" id="SM00220">
    <property type="entry name" value="S_TKc"/>
    <property type="match status" value="1"/>
</dbReference>
<dbReference type="Proteomes" id="UP000294682">
    <property type="component" value="Unassembled WGS sequence"/>
</dbReference>
<dbReference type="SMART" id="SM00740">
    <property type="entry name" value="PASTA"/>
    <property type="match status" value="2"/>
</dbReference>
<dbReference type="InterPro" id="IPR011009">
    <property type="entry name" value="Kinase-like_dom_sf"/>
</dbReference>
<dbReference type="InterPro" id="IPR000719">
    <property type="entry name" value="Prot_kinase_dom"/>
</dbReference>
<dbReference type="PANTHER" id="PTHR24362:SF309">
    <property type="entry name" value="PROTEIN KINASE DOMAIN-CONTAINING PROTEIN"/>
    <property type="match status" value="1"/>
</dbReference>
<feature type="domain" description="PASTA" evidence="4">
    <location>
        <begin position="509"/>
        <end position="575"/>
    </location>
</feature>
<dbReference type="Pfam" id="PF00069">
    <property type="entry name" value="Pkinase"/>
    <property type="match status" value="1"/>
</dbReference>
<name>A0A9X8ULM2_9FIRM</name>
<keyword evidence="6" id="KW-1185">Reference proteome</keyword>
<organism evidence="5 6">
    <name type="scientific">Harryflintia acetispora</name>
    <dbReference type="NCBI Taxonomy" id="1849041"/>
    <lineage>
        <taxon>Bacteria</taxon>
        <taxon>Bacillati</taxon>
        <taxon>Bacillota</taxon>
        <taxon>Clostridia</taxon>
        <taxon>Eubacteriales</taxon>
        <taxon>Oscillospiraceae</taxon>
        <taxon>Harryflintia</taxon>
    </lineage>
</organism>
<evidence type="ECO:0000313" key="5">
    <source>
        <dbReference type="EMBL" id="TCL44641.1"/>
    </source>
</evidence>
<dbReference type="PANTHER" id="PTHR24362">
    <property type="entry name" value="SERINE/THREONINE-PROTEIN KINASE NEK"/>
    <property type="match status" value="1"/>
</dbReference>
<dbReference type="SUPFAM" id="SSF56112">
    <property type="entry name" value="Protein kinase-like (PK-like)"/>
    <property type="match status" value="1"/>
</dbReference>
<feature type="region of interest" description="Disordered" evidence="1">
    <location>
        <begin position="576"/>
        <end position="626"/>
    </location>
</feature>
<dbReference type="EMBL" id="SLUK01000002">
    <property type="protein sequence ID" value="TCL44641.1"/>
    <property type="molecule type" value="Genomic_DNA"/>
</dbReference>
<dbReference type="AlphaFoldDB" id="A0A9X8ULM2"/>
<feature type="transmembrane region" description="Helical" evidence="2">
    <location>
        <begin position="386"/>
        <end position="408"/>
    </location>
</feature>
<dbReference type="CDD" id="cd06577">
    <property type="entry name" value="PASTA_pknB"/>
    <property type="match status" value="2"/>
</dbReference>
<dbReference type="Gene3D" id="3.30.10.20">
    <property type="match status" value="2"/>
</dbReference>
<evidence type="ECO:0000313" key="6">
    <source>
        <dbReference type="Proteomes" id="UP000294682"/>
    </source>
</evidence>
<reference evidence="5 6" key="1">
    <citation type="submission" date="2019-03" db="EMBL/GenBank/DDBJ databases">
        <title>Genomic Encyclopedia of Type Strains, Phase IV (KMG-IV): sequencing the most valuable type-strain genomes for metagenomic binning, comparative biology and taxonomic classification.</title>
        <authorList>
            <person name="Goeker M."/>
        </authorList>
    </citation>
    <scope>NUCLEOTIDE SEQUENCE [LARGE SCALE GENOMIC DNA]</scope>
    <source>
        <strain evidence="5 6">DSM 100433</strain>
    </source>
</reference>
<sequence length="626" mass="69470">MTVAQKNLCMGCMSQKDYDGPCKKCGYQDKSTYNVDYLPPETVLSGRYLVGKLLSSNGESAVYIGYDLETDSKVWVRELMPYDLVSRNHSTLQLRPIKGCETKYKGIVAEFEDLFKTLQNLNIKGTSQVLDVFSEHSTIYVAFRYINSMTLGEILNRCGGEIKWANCKKTFMHLLNTVSLVHKKGLIHAGISPQTILIDEKGTPYLTCFAINEARSDNSDISCELFDGYSAPEQYDSKHWYGEWTDVYALAAVLYRTVTGTMPPNSQGRKLNDNLVDAIELDENIPENVSEAIHDAMRLSTDKRTKTVDGFTSRLLDCTSSNTAIYNADMVDDVQKRLLNLSEEPEGEPQVPIKAEDVPLSRKERKALKKAERQEVHKKRHRRNTFLTVFIPMVLTTIVLGVVIWLFISYKYEEIHQGVANYVSNGDTSSDSSSASASSAVEEAGGVPNFVGQYIDIITSNTDYNARFEFSIVHEYNDLFPEGVVYDQSPAANTPMLNKGTIILSVSKGSKTVKLPNLTGSTVDLAIQTLTDMELKYKVIYVIKDEYVEGQVAYTEPAADTVVNIGDEVLIFTKQTAGVSSSGDEDEEKESSSSGKSSSSSKASSKSKKSSSQESSQVEPHFASKD</sequence>
<keyword evidence="2" id="KW-1133">Transmembrane helix</keyword>
<dbReference type="GO" id="GO:0005524">
    <property type="term" value="F:ATP binding"/>
    <property type="evidence" value="ECO:0007669"/>
    <property type="project" value="InterPro"/>
</dbReference>
<dbReference type="InterPro" id="IPR005543">
    <property type="entry name" value="PASTA_dom"/>
</dbReference>
<dbReference type="PROSITE" id="PS51178">
    <property type="entry name" value="PASTA"/>
    <property type="match status" value="2"/>
</dbReference>
<keyword evidence="5" id="KW-0808">Transferase</keyword>
<proteinExistence type="predicted"/>
<keyword evidence="2" id="KW-0812">Transmembrane</keyword>
<dbReference type="Gene3D" id="1.10.510.10">
    <property type="entry name" value="Transferase(Phosphotransferase) domain 1"/>
    <property type="match status" value="1"/>
</dbReference>
<feature type="compositionally biased region" description="Low complexity" evidence="1">
    <location>
        <begin position="592"/>
        <end position="619"/>
    </location>
</feature>
<evidence type="ECO:0000259" key="4">
    <source>
        <dbReference type="PROSITE" id="PS51178"/>
    </source>
</evidence>
<evidence type="ECO:0000256" key="2">
    <source>
        <dbReference type="SAM" id="Phobius"/>
    </source>
</evidence>
<protein>
    <submittedName>
        <fullName evidence="5">Serine/threonine-protein kinase</fullName>
    </submittedName>
</protein>
<keyword evidence="5" id="KW-0418">Kinase</keyword>
<evidence type="ECO:0000259" key="3">
    <source>
        <dbReference type="PROSITE" id="PS50011"/>
    </source>
</evidence>
<dbReference type="RefSeq" id="WP_132084037.1">
    <property type="nucleotide sequence ID" value="NZ_SLUK01000002.1"/>
</dbReference>
<dbReference type="Pfam" id="PF03793">
    <property type="entry name" value="PASTA"/>
    <property type="match status" value="2"/>
</dbReference>
<comment type="caution">
    <text evidence="5">The sequence shown here is derived from an EMBL/GenBank/DDBJ whole genome shotgun (WGS) entry which is preliminary data.</text>
</comment>
<dbReference type="PROSITE" id="PS50011">
    <property type="entry name" value="PROTEIN_KINASE_DOM"/>
    <property type="match status" value="1"/>
</dbReference>
<evidence type="ECO:0000256" key="1">
    <source>
        <dbReference type="SAM" id="MobiDB-lite"/>
    </source>
</evidence>